<dbReference type="SUPFAM" id="SSF55729">
    <property type="entry name" value="Acyl-CoA N-acyltransferases (Nat)"/>
    <property type="match status" value="1"/>
</dbReference>
<evidence type="ECO:0000256" key="2">
    <source>
        <dbReference type="ARBA" id="ARBA00022649"/>
    </source>
</evidence>
<gene>
    <name evidence="7" type="ORF">BHK69_25910</name>
</gene>
<dbReference type="CDD" id="cd04301">
    <property type="entry name" value="NAT_SF"/>
    <property type="match status" value="1"/>
</dbReference>
<dbReference type="GO" id="GO:0016747">
    <property type="term" value="F:acyltransferase activity, transferring groups other than amino-acyl groups"/>
    <property type="evidence" value="ECO:0007669"/>
    <property type="project" value="InterPro"/>
</dbReference>
<keyword evidence="2" id="KW-1277">Toxin-antitoxin system</keyword>
<evidence type="ECO:0000256" key="4">
    <source>
        <dbReference type="ARBA" id="ARBA00023315"/>
    </source>
</evidence>
<dbReference type="PANTHER" id="PTHR36449">
    <property type="entry name" value="ACETYLTRANSFERASE-RELATED"/>
    <property type="match status" value="1"/>
</dbReference>
<feature type="domain" description="N-acetyltransferase" evidence="6">
    <location>
        <begin position="5"/>
        <end position="168"/>
    </location>
</feature>
<dbReference type="InterPro" id="IPR000182">
    <property type="entry name" value="GNAT_dom"/>
</dbReference>
<dbReference type="RefSeq" id="WP_069692619.1">
    <property type="nucleotide sequence ID" value="NZ_CP017147.1"/>
</dbReference>
<comment type="catalytic activity">
    <reaction evidence="5">
        <text>glycyl-tRNA(Gly) + acetyl-CoA = N-acetylglycyl-tRNA(Gly) + CoA + H(+)</text>
        <dbReference type="Rhea" id="RHEA:81867"/>
        <dbReference type="Rhea" id="RHEA-COMP:9683"/>
        <dbReference type="Rhea" id="RHEA-COMP:19766"/>
        <dbReference type="ChEBI" id="CHEBI:15378"/>
        <dbReference type="ChEBI" id="CHEBI:57287"/>
        <dbReference type="ChEBI" id="CHEBI:57288"/>
        <dbReference type="ChEBI" id="CHEBI:78522"/>
        <dbReference type="ChEBI" id="CHEBI:232036"/>
    </reaction>
</comment>
<evidence type="ECO:0000313" key="8">
    <source>
        <dbReference type="Proteomes" id="UP000094969"/>
    </source>
</evidence>
<proteinExistence type="predicted"/>
<evidence type="ECO:0000256" key="5">
    <source>
        <dbReference type="ARBA" id="ARBA00049880"/>
    </source>
</evidence>
<sequence>MTASFVIQSLAPEHDRLAFSCGVDALDRYLQNQASQDVRRHISNCFVASPVESAAIAGYYMLAAASVPVLDLPEAETKRLPRYPVLPTALIGRLAVDRQYRRRNLGGALLFDAIQRAARAEPAVFAMIVDAKDEDAAAFYQHFGFMPFANRPMSLFLPVATAMKLLKI</sequence>
<dbReference type="KEGG" id="bvv:BHK69_25910"/>
<accession>A0A1D7U7V5</accession>
<evidence type="ECO:0000259" key="6">
    <source>
        <dbReference type="PROSITE" id="PS51186"/>
    </source>
</evidence>
<protein>
    <submittedName>
        <fullName evidence="7">GNAT family N-acetyltransferase</fullName>
    </submittedName>
</protein>
<evidence type="ECO:0000256" key="3">
    <source>
        <dbReference type="ARBA" id="ARBA00022679"/>
    </source>
</evidence>
<dbReference type="OrthoDB" id="9793394at2"/>
<evidence type="ECO:0000313" key="7">
    <source>
        <dbReference type="EMBL" id="AOO83419.1"/>
    </source>
</evidence>
<evidence type="ECO:0000256" key="1">
    <source>
        <dbReference type="ARBA" id="ARBA00022491"/>
    </source>
</evidence>
<dbReference type="PANTHER" id="PTHR36449:SF1">
    <property type="entry name" value="ACETYLTRANSFERASE"/>
    <property type="match status" value="1"/>
</dbReference>
<keyword evidence="3 7" id="KW-0808">Transferase</keyword>
<dbReference type="Gene3D" id="3.40.630.30">
    <property type="match status" value="1"/>
</dbReference>
<dbReference type="AlphaFoldDB" id="A0A1D7U7V5"/>
<reference evidence="7 8" key="1">
    <citation type="journal article" date="2015" name="Antonie Van Leeuwenhoek">
        <title>Bosea vaviloviae sp. nov., a new species of slow-growing rhizobia isolated from nodules of the relict species Vavilovia formosa (Stev.) Fed.</title>
        <authorList>
            <person name="Safronova V.I."/>
            <person name="Kuznetsova I.G."/>
            <person name="Sazanova A.L."/>
            <person name="Kimeklis A.K."/>
            <person name="Belimov A.A."/>
            <person name="Andronov E.E."/>
            <person name="Pinaev A.G."/>
            <person name="Chizhevskaya E.P."/>
            <person name="Pukhaev A.R."/>
            <person name="Popov K.P."/>
            <person name="Willems A."/>
            <person name="Tikhonovich I.A."/>
        </authorList>
    </citation>
    <scope>NUCLEOTIDE SEQUENCE [LARGE SCALE GENOMIC DNA]</scope>
    <source>
        <strain evidence="7 8">Vaf18</strain>
    </source>
</reference>
<dbReference type="Pfam" id="PF13508">
    <property type="entry name" value="Acetyltransf_7"/>
    <property type="match status" value="1"/>
</dbReference>
<dbReference type="EMBL" id="CP017147">
    <property type="protein sequence ID" value="AOO83419.1"/>
    <property type="molecule type" value="Genomic_DNA"/>
</dbReference>
<dbReference type="Proteomes" id="UP000094969">
    <property type="component" value="Chromosome"/>
</dbReference>
<keyword evidence="4" id="KW-0012">Acyltransferase</keyword>
<keyword evidence="1" id="KW-0678">Repressor</keyword>
<keyword evidence="8" id="KW-1185">Reference proteome</keyword>
<dbReference type="STRING" id="1526658.BHK69_25910"/>
<dbReference type="PROSITE" id="PS51186">
    <property type="entry name" value="GNAT"/>
    <property type="match status" value="1"/>
</dbReference>
<dbReference type="InterPro" id="IPR016181">
    <property type="entry name" value="Acyl_CoA_acyltransferase"/>
</dbReference>
<name>A0A1D7U7V5_9HYPH</name>
<organism evidence="7 8">
    <name type="scientific">Bosea vaviloviae</name>
    <dbReference type="NCBI Taxonomy" id="1526658"/>
    <lineage>
        <taxon>Bacteria</taxon>
        <taxon>Pseudomonadati</taxon>
        <taxon>Pseudomonadota</taxon>
        <taxon>Alphaproteobacteria</taxon>
        <taxon>Hyphomicrobiales</taxon>
        <taxon>Boseaceae</taxon>
        <taxon>Bosea</taxon>
    </lineage>
</organism>